<dbReference type="Proteomes" id="UP000184604">
    <property type="component" value="Plasmid unnamed"/>
</dbReference>
<protein>
    <submittedName>
        <fullName evidence="1">Uncharacterized protein</fullName>
    </submittedName>
</protein>
<dbReference type="OrthoDB" id="1902344at2"/>
<dbReference type="EMBL" id="CP018336">
    <property type="protein sequence ID" value="APM41396.1"/>
    <property type="molecule type" value="Genomic_DNA"/>
</dbReference>
<geneLocation type="plasmid" evidence="1">
    <name>unnamed</name>
</geneLocation>
<dbReference type="AlphaFoldDB" id="A0A1L5FEG3"/>
<proteinExistence type="predicted"/>
<evidence type="ECO:0000313" key="2">
    <source>
        <dbReference type="Proteomes" id="UP000184604"/>
    </source>
</evidence>
<accession>A0A1L5FEG3</accession>
<dbReference type="RefSeq" id="WP_073541586.1">
    <property type="nucleotide sequence ID" value="NZ_CP018336.1"/>
</dbReference>
<evidence type="ECO:0000313" key="1">
    <source>
        <dbReference type="EMBL" id="APM41396.1"/>
    </source>
</evidence>
<keyword evidence="1" id="KW-0614">Plasmid</keyword>
<gene>
    <name evidence="1" type="ORF">BS101_22075</name>
</gene>
<sequence>MSELIVTNIEELKKNATQIIQIEDFSGEGTINVRVKRLSILGLCRKGQIPNQLLGTIKGLFYGGSRNLPSMDLKEMGGLFDIISENVLVEPTMKQLEEADIQLTDTQKMQLWAYSQQGVEGLKSFRKIAEDSLSNINGKNVQTKAKPNFKHRK</sequence>
<name>A0A1L5FEG3_CLOKL</name>
<reference evidence="1 2" key="1">
    <citation type="submission" date="2016-12" db="EMBL/GenBank/DDBJ databases">
        <title>Complete genome sequence of Clostridium kluyveri JZZ isolated from the pit mud of a Chinese flavor liquor-making factory.</title>
        <authorList>
            <person name="Wang Y."/>
        </authorList>
    </citation>
    <scope>NUCLEOTIDE SEQUENCE [LARGE SCALE GENOMIC DNA]</scope>
    <source>
        <strain evidence="1 2">JZZ</strain>
        <plasmid evidence="2">Plasmid unnamed</plasmid>
    </source>
</reference>
<organism evidence="1 2">
    <name type="scientific">Clostridium kluyveri</name>
    <dbReference type="NCBI Taxonomy" id="1534"/>
    <lineage>
        <taxon>Bacteria</taxon>
        <taxon>Bacillati</taxon>
        <taxon>Bacillota</taxon>
        <taxon>Clostridia</taxon>
        <taxon>Eubacteriales</taxon>
        <taxon>Clostridiaceae</taxon>
        <taxon>Clostridium</taxon>
    </lineage>
</organism>